<proteinExistence type="predicted"/>
<evidence type="ECO:0000256" key="1">
    <source>
        <dbReference type="ARBA" id="ARBA00022723"/>
    </source>
</evidence>
<feature type="domain" description="Zn(2)-C6 fungal-type" evidence="4">
    <location>
        <begin position="12"/>
        <end position="41"/>
    </location>
</feature>
<dbReference type="Pfam" id="PF00172">
    <property type="entry name" value="Zn_clus"/>
    <property type="match status" value="1"/>
</dbReference>
<evidence type="ECO:0000259" key="4">
    <source>
        <dbReference type="PROSITE" id="PS50048"/>
    </source>
</evidence>
<reference evidence="5" key="1">
    <citation type="journal article" date="2021" name="Nat. Commun.">
        <title>Genetic determinants of endophytism in the Arabidopsis root mycobiome.</title>
        <authorList>
            <person name="Mesny F."/>
            <person name="Miyauchi S."/>
            <person name="Thiergart T."/>
            <person name="Pickel B."/>
            <person name="Atanasova L."/>
            <person name="Karlsson M."/>
            <person name="Huettel B."/>
            <person name="Barry K.W."/>
            <person name="Haridas S."/>
            <person name="Chen C."/>
            <person name="Bauer D."/>
            <person name="Andreopoulos W."/>
            <person name="Pangilinan J."/>
            <person name="LaButti K."/>
            <person name="Riley R."/>
            <person name="Lipzen A."/>
            <person name="Clum A."/>
            <person name="Drula E."/>
            <person name="Henrissat B."/>
            <person name="Kohler A."/>
            <person name="Grigoriev I.V."/>
            <person name="Martin F.M."/>
            <person name="Hacquard S."/>
        </authorList>
    </citation>
    <scope>NUCLEOTIDE SEQUENCE</scope>
    <source>
        <strain evidence="5">MPI-CAGE-CH-0235</strain>
    </source>
</reference>
<dbReference type="SMART" id="SM00906">
    <property type="entry name" value="Fungal_trans"/>
    <property type="match status" value="1"/>
</dbReference>
<protein>
    <recommendedName>
        <fullName evidence="4">Zn(2)-C6 fungal-type domain-containing protein</fullName>
    </recommendedName>
</protein>
<gene>
    <name evidence="5" type="ORF">B0I35DRAFT_453477</name>
</gene>
<dbReference type="InterPro" id="IPR007219">
    <property type="entry name" value="XnlR_reg_dom"/>
</dbReference>
<keyword evidence="6" id="KW-1185">Reference proteome</keyword>
<dbReference type="CDD" id="cd12148">
    <property type="entry name" value="fungal_TF_MHR"/>
    <property type="match status" value="1"/>
</dbReference>
<evidence type="ECO:0000256" key="3">
    <source>
        <dbReference type="SAM" id="MobiDB-lite"/>
    </source>
</evidence>
<dbReference type="EMBL" id="JAGPNK010000013">
    <property type="protein sequence ID" value="KAH7309883.1"/>
    <property type="molecule type" value="Genomic_DNA"/>
</dbReference>
<dbReference type="CDD" id="cd00067">
    <property type="entry name" value="GAL4"/>
    <property type="match status" value="1"/>
</dbReference>
<dbReference type="Proteomes" id="UP000813444">
    <property type="component" value="Unassembled WGS sequence"/>
</dbReference>
<feature type="compositionally biased region" description="Polar residues" evidence="3">
    <location>
        <begin position="91"/>
        <end position="106"/>
    </location>
</feature>
<dbReference type="AlphaFoldDB" id="A0A8K0WM27"/>
<accession>A0A8K0WM27</accession>
<comment type="caution">
    <text evidence="5">The sequence shown here is derived from an EMBL/GenBank/DDBJ whole genome shotgun (WGS) entry which is preliminary data.</text>
</comment>
<dbReference type="SMART" id="SM00066">
    <property type="entry name" value="GAL4"/>
    <property type="match status" value="1"/>
</dbReference>
<dbReference type="GO" id="GO:0006351">
    <property type="term" value="P:DNA-templated transcription"/>
    <property type="evidence" value="ECO:0007669"/>
    <property type="project" value="InterPro"/>
</dbReference>
<keyword evidence="1" id="KW-0479">Metal-binding</keyword>
<name>A0A8K0WM27_9HYPO</name>
<dbReference type="PANTHER" id="PTHR31668:SF19">
    <property type="entry name" value="ZN(2)-C6 FUNGAL-TYPE DOMAIN-CONTAINING PROTEIN-RELATED"/>
    <property type="match status" value="1"/>
</dbReference>
<dbReference type="Pfam" id="PF04082">
    <property type="entry name" value="Fungal_trans"/>
    <property type="match status" value="1"/>
</dbReference>
<dbReference type="PANTHER" id="PTHR31668">
    <property type="entry name" value="GLUCOSE TRANSPORT TRANSCRIPTION REGULATOR RGT1-RELATED-RELATED"/>
    <property type="match status" value="1"/>
</dbReference>
<organism evidence="5 6">
    <name type="scientific">Stachybotrys elegans</name>
    <dbReference type="NCBI Taxonomy" id="80388"/>
    <lineage>
        <taxon>Eukaryota</taxon>
        <taxon>Fungi</taxon>
        <taxon>Dikarya</taxon>
        <taxon>Ascomycota</taxon>
        <taxon>Pezizomycotina</taxon>
        <taxon>Sordariomycetes</taxon>
        <taxon>Hypocreomycetidae</taxon>
        <taxon>Hypocreales</taxon>
        <taxon>Stachybotryaceae</taxon>
        <taxon>Stachybotrys</taxon>
    </lineage>
</organism>
<keyword evidence="2" id="KW-0539">Nucleus</keyword>
<evidence type="ECO:0000313" key="5">
    <source>
        <dbReference type="EMBL" id="KAH7309883.1"/>
    </source>
</evidence>
<dbReference type="GO" id="GO:0000981">
    <property type="term" value="F:DNA-binding transcription factor activity, RNA polymerase II-specific"/>
    <property type="evidence" value="ECO:0007669"/>
    <property type="project" value="InterPro"/>
</dbReference>
<dbReference type="OrthoDB" id="4132249at2759"/>
<evidence type="ECO:0000313" key="6">
    <source>
        <dbReference type="Proteomes" id="UP000813444"/>
    </source>
</evidence>
<dbReference type="SUPFAM" id="SSF57701">
    <property type="entry name" value="Zn2/Cys6 DNA-binding domain"/>
    <property type="match status" value="1"/>
</dbReference>
<feature type="region of interest" description="Disordered" evidence="3">
    <location>
        <begin position="84"/>
        <end position="106"/>
    </location>
</feature>
<dbReference type="Gene3D" id="4.10.240.10">
    <property type="entry name" value="Zn(2)-C6 fungal-type DNA-binding domain"/>
    <property type="match status" value="1"/>
</dbReference>
<dbReference type="InterPro" id="IPR036864">
    <property type="entry name" value="Zn2-C6_fun-type_DNA-bd_sf"/>
</dbReference>
<dbReference type="PROSITE" id="PS50048">
    <property type="entry name" value="ZN2_CY6_FUNGAL_2"/>
    <property type="match status" value="1"/>
</dbReference>
<dbReference type="InterPro" id="IPR050797">
    <property type="entry name" value="Carb_Metab_Trans_Reg"/>
</dbReference>
<dbReference type="PROSITE" id="PS00463">
    <property type="entry name" value="ZN2_CY6_FUNGAL_1"/>
    <property type="match status" value="1"/>
</dbReference>
<dbReference type="GO" id="GO:0008270">
    <property type="term" value="F:zinc ion binding"/>
    <property type="evidence" value="ECO:0007669"/>
    <property type="project" value="InterPro"/>
</dbReference>
<dbReference type="InterPro" id="IPR001138">
    <property type="entry name" value="Zn2Cys6_DnaBD"/>
</dbReference>
<dbReference type="GO" id="GO:0003677">
    <property type="term" value="F:DNA binding"/>
    <property type="evidence" value="ECO:0007669"/>
    <property type="project" value="InterPro"/>
</dbReference>
<sequence length="603" mass="66845">MPQDQIKPRQQACDNCRFRKVKCDRGQPCRNCTSGALRCEYLRAVRRKGPRCGHGRRQEQIRQGLPCNEASMDVFRLVAPPTQATHHGLARNSSQSVRSNGGSRFNSQSAEEWPWYLEATTPAGITCATPSAVLDVSPPSVGCLELDNDNYTKRLSQSLAAHIQVFLKHLFPIMPVVDDEFVADALRLGSLPPSRYAVIIAICAATRIQLRMDSTNPGENTDYGLPSEPQLTGEMLVNLAENALRQYNIIDDFGLDSILASFFLFASYGNLDNPRHAWFYLNQAISLSHSLEITSEHGYRDLDKVDGEKRRRVFWVLFVTERTFALQHRRAVQLRGTIAKPQIIDSECPVVMNDFVNHIQVFEQLPPSLYVWQCQDESTQLSLSPIINEKLCAIEPHNSVIESQRLDTLLTQQWLRIAMWRLAFGKKPATSSRGALLPTDLPMDAGKLIMEALSNAGPRTRDCHGIGLEQKLFDIGISLADSARISTWSDSTLEVGPKDLLACIIKSLSQARGCSSHLLPELLEHSGDILGPSSPAPFINLQWNLPHVTGSGEESALVEDITTAEPCSNDWSVDSGADFSDSQASIISPFCDNMSILGNGFEL</sequence>
<evidence type="ECO:0000256" key="2">
    <source>
        <dbReference type="ARBA" id="ARBA00023242"/>
    </source>
</evidence>